<dbReference type="EMBL" id="VYYT01000005">
    <property type="protein sequence ID" value="KAK2779149.1"/>
    <property type="molecule type" value="Genomic_DNA"/>
</dbReference>
<dbReference type="Proteomes" id="UP001281614">
    <property type="component" value="Unassembled WGS sequence"/>
</dbReference>
<comment type="caution">
    <text evidence="2">The sequence shown here is derived from an EMBL/GenBank/DDBJ whole genome shotgun (WGS) entry which is preliminary data.</text>
</comment>
<dbReference type="AlphaFoldDB" id="A0AAE0DDS3"/>
<proteinExistence type="predicted"/>
<organism evidence="2 3">
    <name type="scientific">Colletotrichum kahawae</name>
    <name type="common">Coffee berry disease fungus</name>
    <dbReference type="NCBI Taxonomy" id="34407"/>
    <lineage>
        <taxon>Eukaryota</taxon>
        <taxon>Fungi</taxon>
        <taxon>Dikarya</taxon>
        <taxon>Ascomycota</taxon>
        <taxon>Pezizomycotina</taxon>
        <taxon>Sordariomycetes</taxon>
        <taxon>Hypocreomycetidae</taxon>
        <taxon>Glomerellales</taxon>
        <taxon>Glomerellaceae</taxon>
        <taxon>Colletotrichum</taxon>
        <taxon>Colletotrichum gloeosporioides species complex</taxon>
    </lineage>
</organism>
<evidence type="ECO:0000313" key="2">
    <source>
        <dbReference type="EMBL" id="KAK2779149.1"/>
    </source>
</evidence>
<keyword evidence="3" id="KW-1185">Reference proteome</keyword>
<evidence type="ECO:0000313" key="3">
    <source>
        <dbReference type="Proteomes" id="UP001281614"/>
    </source>
</evidence>
<feature type="region of interest" description="Disordered" evidence="1">
    <location>
        <begin position="121"/>
        <end position="143"/>
    </location>
</feature>
<accession>A0AAE0DDS3</accession>
<name>A0AAE0DDS3_COLKA</name>
<protein>
    <submittedName>
        <fullName evidence="2">Uncharacterized protein</fullName>
    </submittedName>
</protein>
<gene>
    <name evidence="2" type="ORF">CKAH01_11408</name>
</gene>
<reference evidence="2" key="1">
    <citation type="submission" date="2023-02" db="EMBL/GenBank/DDBJ databases">
        <title>Colletotrichum kahawae CIFC_Que2 genome sequencing and assembly.</title>
        <authorList>
            <person name="Baroncelli R."/>
        </authorList>
    </citation>
    <scope>NUCLEOTIDE SEQUENCE</scope>
    <source>
        <strain evidence="2">CIFC_Que2</strain>
    </source>
</reference>
<evidence type="ECO:0000256" key="1">
    <source>
        <dbReference type="SAM" id="MobiDB-lite"/>
    </source>
</evidence>
<feature type="compositionally biased region" description="Basic and acidic residues" evidence="1">
    <location>
        <begin position="121"/>
        <end position="131"/>
    </location>
</feature>
<sequence>MSNTDTRRLRVFIRVKHTPVTIDIEFSDDHLAKCYYHSIKGSKKLQMGKPCIVRMELPHSAVDLEMSRSLGAIIVHFDSGNNAKRWIDNICRPVQDQPRQVYLKQYWADADFEKLKAALEEKQSQQKRDMVPAETSPLETSPSEIVPSEIVPSEIVPSEIVPSEIVPSEIVPSEIVPSEIVPPEIVPPEILLPRIVPLISLPEPNPSDGKRIKRIMSPPKAAQTSEPWTPIQIISQIRRQPETQSPSKARGNAFFRWFKRRN</sequence>